<dbReference type="InterPro" id="IPR036388">
    <property type="entry name" value="WH-like_DNA-bd_sf"/>
</dbReference>
<dbReference type="SUPFAM" id="SSF53155">
    <property type="entry name" value="Methylated DNA-protein cysteine methyltransferase domain"/>
    <property type="match status" value="1"/>
</dbReference>
<dbReference type="PANTHER" id="PTHR10815:SF5">
    <property type="entry name" value="METHYLATED-DNA--PROTEIN-CYSTEINE METHYLTRANSFERASE"/>
    <property type="match status" value="1"/>
</dbReference>
<evidence type="ECO:0000256" key="6">
    <source>
        <dbReference type="ARBA" id="ARBA00023204"/>
    </source>
</evidence>
<evidence type="ECO:0000256" key="5">
    <source>
        <dbReference type="ARBA" id="ARBA00022763"/>
    </source>
</evidence>
<evidence type="ECO:0000256" key="3">
    <source>
        <dbReference type="ARBA" id="ARBA00022603"/>
    </source>
</evidence>
<evidence type="ECO:0000256" key="4">
    <source>
        <dbReference type="ARBA" id="ARBA00022679"/>
    </source>
</evidence>
<evidence type="ECO:0000313" key="12">
    <source>
        <dbReference type="Proteomes" id="UP000773469"/>
    </source>
</evidence>
<evidence type="ECO:0000259" key="9">
    <source>
        <dbReference type="Pfam" id="PF01035"/>
    </source>
</evidence>
<dbReference type="InterPro" id="IPR001497">
    <property type="entry name" value="MethylDNA_cys_MeTrfase_AS"/>
</dbReference>
<sequence length="188" mass="20930">MSRAIAAKYTPFYRHQHHNEYLPVVKRQWTNAMGTMVLAANEYGLTDLTFLSQNEEWPTRNITLMDGLPATKNLAEQHIDQAVKQIELYLNGELNEFSVPLAPVGTEFQHQVWQALLALPFGTACSYSDIAKQIERPKAVRAVGSANGANHIALLIPCHRVIGKSGALTGYAYGVEIKRRLLMIEAAI</sequence>
<keyword evidence="3 8" id="KW-0489">Methyltransferase</keyword>
<keyword evidence="2 8" id="KW-0963">Cytoplasm</keyword>
<dbReference type="HAMAP" id="MF_00772">
    <property type="entry name" value="OGT"/>
    <property type="match status" value="1"/>
</dbReference>
<dbReference type="Pfam" id="PF02870">
    <property type="entry name" value="Methyltransf_1N"/>
    <property type="match status" value="1"/>
</dbReference>
<name>A0ABQ4P8P7_SHECO</name>
<comment type="subcellular location">
    <subcellularLocation>
        <location evidence="8">Cytoplasm</location>
    </subcellularLocation>
</comment>
<dbReference type="InterPro" id="IPR036217">
    <property type="entry name" value="MethylDNA_cys_MeTrfase_DNAb"/>
</dbReference>
<dbReference type="RefSeq" id="WP_083250348.1">
    <property type="nucleotide sequence ID" value="NZ_BPEU01000023.1"/>
</dbReference>
<keyword evidence="5 8" id="KW-0227">DNA damage</keyword>
<dbReference type="PROSITE" id="PS00374">
    <property type="entry name" value="MGMT"/>
    <property type="match status" value="1"/>
</dbReference>
<evidence type="ECO:0000256" key="8">
    <source>
        <dbReference type="HAMAP-Rule" id="MF_00772"/>
    </source>
</evidence>
<dbReference type="SUPFAM" id="SSF46767">
    <property type="entry name" value="Methylated DNA-protein cysteine methyltransferase, C-terminal domain"/>
    <property type="match status" value="1"/>
</dbReference>
<dbReference type="Proteomes" id="UP000773469">
    <property type="component" value="Unassembled WGS sequence"/>
</dbReference>
<comment type="catalytic activity">
    <reaction evidence="1 8">
        <text>a 4-O-methyl-thymidine in DNA + L-cysteinyl-[protein] = a thymidine in DNA + S-methyl-L-cysteinyl-[protein]</text>
        <dbReference type="Rhea" id="RHEA:53428"/>
        <dbReference type="Rhea" id="RHEA-COMP:10131"/>
        <dbReference type="Rhea" id="RHEA-COMP:10132"/>
        <dbReference type="Rhea" id="RHEA-COMP:13555"/>
        <dbReference type="Rhea" id="RHEA-COMP:13556"/>
        <dbReference type="ChEBI" id="CHEBI:29950"/>
        <dbReference type="ChEBI" id="CHEBI:82612"/>
        <dbReference type="ChEBI" id="CHEBI:137386"/>
        <dbReference type="ChEBI" id="CHEBI:137387"/>
        <dbReference type="EC" id="2.1.1.63"/>
    </reaction>
</comment>
<comment type="miscellaneous">
    <text evidence="8">This enzyme catalyzes only one turnover and therefore is not strictly catalytic. According to one definition, an enzyme is a biocatalyst that acts repeatedly and over many reaction cycles.</text>
</comment>
<comment type="function">
    <text evidence="8">Involved in the cellular defense against the biological effects of O6-methylguanine (O6-MeG) and O4-methylthymine (O4-MeT) in DNA. Repairs the methylated nucleobase in DNA by stoichiometrically transferring the methyl group to a cysteine residue in the enzyme. This is a suicide reaction: the enzyme is irreversibly inactivated.</text>
</comment>
<comment type="similarity">
    <text evidence="8">Belongs to the MGMT family.</text>
</comment>
<dbReference type="InterPro" id="IPR036631">
    <property type="entry name" value="MGMT_N_sf"/>
</dbReference>
<evidence type="ECO:0000256" key="7">
    <source>
        <dbReference type="ARBA" id="ARBA00049348"/>
    </source>
</evidence>
<keyword evidence="6 8" id="KW-0234">DNA repair</keyword>
<evidence type="ECO:0000259" key="10">
    <source>
        <dbReference type="Pfam" id="PF02870"/>
    </source>
</evidence>
<evidence type="ECO:0000256" key="2">
    <source>
        <dbReference type="ARBA" id="ARBA00022490"/>
    </source>
</evidence>
<organism evidence="11 12">
    <name type="scientific">Shewanella colwelliana</name>
    <name type="common">Alteromonas colwelliana</name>
    <dbReference type="NCBI Taxonomy" id="23"/>
    <lineage>
        <taxon>Bacteria</taxon>
        <taxon>Pseudomonadati</taxon>
        <taxon>Pseudomonadota</taxon>
        <taxon>Gammaproteobacteria</taxon>
        <taxon>Alteromonadales</taxon>
        <taxon>Shewanellaceae</taxon>
        <taxon>Shewanella</taxon>
    </lineage>
</organism>
<dbReference type="PANTHER" id="PTHR10815">
    <property type="entry name" value="METHYLATED-DNA--PROTEIN-CYSTEINE METHYLTRANSFERASE"/>
    <property type="match status" value="1"/>
</dbReference>
<evidence type="ECO:0000256" key="1">
    <source>
        <dbReference type="ARBA" id="ARBA00001286"/>
    </source>
</evidence>
<dbReference type="EMBL" id="BPEU01000023">
    <property type="protein sequence ID" value="GIU43831.1"/>
    <property type="molecule type" value="Genomic_DNA"/>
</dbReference>
<dbReference type="InterPro" id="IPR008332">
    <property type="entry name" value="MethylG_MeTrfase_N"/>
</dbReference>
<comment type="catalytic activity">
    <reaction evidence="7 8">
        <text>a 6-O-methyl-2'-deoxyguanosine in DNA + L-cysteinyl-[protein] = S-methyl-L-cysteinyl-[protein] + a 2'-deoxyguanosine in DNA</text>
        <dbReference type="Rhea" id="RHEA:24000"/>
        <dbReference type="Rhea" id="RHEA-COMP:10131"/>
        <dbReference type="Rhea" id="RHEA-COMP:10132"/>
        <dbReference type="Rhea" id="RHEA-COMP:11367"/>
        <dbReference type="Rhea" id="RHEA-COMP:11368"/>
        <dbReference type="ChEBI" id="CHEBI:29950"/>
        <dbReference type="ChEBI" id="CHEBI:82612"/>
        <dbReference type="ChEBI" id="CHEBI:85445"/>
        <dbReference type="ChEBI" id="CHEBI:85448"/>
        <dbReference type="EC" id="2.1.1.63"/>
    </reaction>
</comment>
<dbReference type="GO" id="GO:0008168">
    <property type="term" value="F:methyltransferase activity"/>
    <property type="evidence" value="ECO:0007669"/>
    <property type="project" value="UniProtKB-KW"/>
</dbReference>
<keyword evidence="4 8" id="KW-0808">Transferase</keyword>
<feature type="active site" description="Nucleophile; methyl group acceptor" evidence="8">
    <location>
        <position position="158"/>
    </location>
</feature>
<dbReference type="Gene3D" id="1.10.10.10">
    <property type="entry name" value="Winged helix-like DNA-binding domain superfamily/Winged helix DNA-binding domain"/>
    <property type="match status" value="1"/>
</dbReference>
<protein>
    <recommendedName>
        <fullName evidence="8">Methylated-DNA--protein-cysteine methyltransferase</fullName>
        <ecNumber evidence="8">2.1.1.63</ecNumber>
    </recommendedName>
    <alternativeName>
        <fullName evidence="8">6-O-methylguanine-DNA methyltransferase</fullName>
        <shortName evidence="8">MGMT</shortName>
    </alternativeName>
    <alternativeName>
        <fullName evidence="8">O-6-methylguanine-DNA-alkyltransferase</fullName>
    </alternativeName>
</protein>
<feature type="domain" description="Methylated-DNA-[protein]-cysteine S-methyltransferase DNA binding" evidence="9">
    <location>
        <begin position="107"/>
        <end position="186"/>
    </location>
</feature>
<dbReference type="GO" id="GO:0032259">
    <property type="term" value="P:methylation"/>
    <property type="evidence" value="ECO:0007669"/>
    <property type="project" value="UniProtKB-KW"/>
</dbReference>
<gene>
    <name evidence="11" type="primary">ogt</name>
    <name evidence="11" type="ORF">TUM3794_30450</name>
</gene>
<dbReference type="CDD" id="cd06445">
    <property type="entry name" value="ATase"/>
    <property type="match status" value="1"/>
</dbReference>
<reference evidence="11 12" key="1">
    <citation type="submission" date="2021-05" db="EMBL/GenBank/DDBJ databases">
        <title>Molecular characterization for Shewanella algae harboring chromosomal blaOXA-55-like strains isolated from clinical and environment sample.</title>
        <authorList>
            <person name="Ohama Y."/>
            <person name="Aoki K."/>
            <person name="Harada S."/>
            <person name="Moriya K."/>
            <person name="Ishii Y."/>
            <person name="Tateda K."/>
        </authorList>
    </citation>
    <scope>NUCLEOTIDE SEQUENCE [LARGE SCALE GENOMIC DNA]</scope>
    <source>
        <strain evidence="11 12">MBTL60-118</strain>
    </source>
</reference>
<dbReference type="Gene3D" id="3.30.160.70">
    <property type="entry name" value="Methylated DNA-protein cysteine methyltransferase domain"/>
    <property type="match status" value="1"/>
</dbReference>
<keyword evidence="12" id="KW-1185">Reference proteome</keyword>
<dbReference type="NCBIfam" id="TIGR00589">
    <property type="entry name" value="ogt"/>
    <property type="match status" value="1"/>
</dbReference>
<comment type="caution">
    <text evidence="11">The sequence shown here is derived from an EMBL/GenBank/DDBJ whole genome shotgun (WGS) entry which is preliminary data.</text>
</comment>
<dbReference type="InterPro" id="IPR023546">
    <property type="entry name" value="MGMT"/>
</dbReference>
<proteinExistence type="inferred from homology"/>
<feature type="domain" description="Methylguanine DNA methyltransferase ribonuclease-like" evidence="10">
    <location>
        <begin position="33"/>
        <end position="103"/>
    </location>
</feature>
<evidence type="ECO:0000313" key="11">
    <source>
        <dbReference type="EMBL" id="GIU43831.1"/>
    </source>
</evidence>
<accession>A0ABQ4P8P7</accession>
<dbReference type="EC" id="2.1.1.63" evidence="8"/>
<dbReference type="Pfam" id="PF01035">
    <property type="entry name" value="DNA_binding_1"/>
    <property type="match status" value="1"/>
</dbReference>
<dbReference type="InterPro" id="IPR014048">
    <property type="entry name" value="MethylDNA_cys_MeTrfase_DNA-bd"/>
</dbReference>